<keyword evidence="1" id="KW-0812">Transmembrane</keyword>
<protein>
    <recommendedName>
        <fullName evidence="6">Nudix hydrolase domain-containing protein</fullName>
    </recommendedName>
</protein>
<keyword evidence="1" id="KW-1133">Transmembrane helix</keyword>
<dbReference type="EMBL" id="BBNR01000019">
    <property type="protein sequence ID" value="GAL68406.1"/>
    <property type="molecule type" value="Genomic_DNA"/>
</dbReference>
<feature type="transmembrane region" description="Helical" evidence="1">
    <location>
        <begin position="21"/>
        <end position="37"/>
    </location>
</feature>
<dbReference type="EMBL" id="BBNY01000010">
    <property type="protein sequence ID" value="GAL89484.1"/>
    <property type="molecule type" value="Genomic_DNA"/>
</dbReference>
<dbReference type="SUPFAM" id="SSF55811">
    <property type="entry name" value="Nudix"/>
    <property type="match status" value="1"/>
</dbReference>
<dbReference type="Proteomes" id="UP000029641">
    <property type="component" value="Unassembled WGS sequence"/>
</dbReference>
<gene>
    <name evidence="2" type="ORF">JCM19301_2013</name>
    <name evidence="3" type="ORF">JCM19538_1721</name>
</gene>
<comment type="caution">
    <text evidence="2">The sequence shown here is derived from an EMBL/GenBank/DDBJ whole genome shotgun (WGS) entry which is preliminary data.</text>
</comment>
<accession>A0A090VUL4</accession>
<dbReference type="OrthoDB" id="659723at2"/>
<dbReference type="RefSeq" id="WP_042245538.1">
    <property type="nucleotide sequence ID" value="NZ_BBNR01000019.1"/>
</dbReference>
<proteinExistence type="predicted"/>
<dbReference type="Gene3D" id="3.90.79.10">
    <property type="entry name" value="Nucleoside Triphosphate Pyrophosphohydrolase"/>
    <property type="match status" value="1"/>
</dbReference>
<evidence type="ECO:0008006" key="6">
    <source>
        <dbReference type="Google" id="ProtNLM"/>
    </source>
</evidence>
<dbReference type="Proteomes" id="UP000030184">
    <property type="component" value="Unassembled WGS sequence"/>
</dbReference>
<dbReference type="eggNOG" id="ENOG5033IQ4">
    <property type="taxonomic scope" value="Bacteria"/>
</dbReference>
<evidence type="ECO:0000313" key="4">
    <source>
        <dbReference type="Proteomes" id="UP000029641"/>
    </source>
</evidence>
<dbReference type="CDD" id="cd02883">
    <property type="entry name" value="NUDIX_Hydrolase"/>
    <property type="match status" value="1"/>
</dbReference>
<reference evidence="5" key="1">
    <citation type="journal article" date="2014" name="Genome Announc.">
        <title>Draft Genome Sequence of Marine Flavobacterium Jejuia pallidilutea Strain 11shimoA1 and Pigmentation Mutants.</title>
        <authorList>
            <person name="Takatani N."/>
            <person name="Nakanishi M."/>
            <person name="Meirelles P."/>
            <person name="Mino S."/>
            <person name="Suda W."/>
            <person name="Oshima K."/>
            <person name="Hattori M."/>
            <person name="Ohkuma M."/>
            <person name="Hosokawa M."/>
            <person name="Miyashita K."/>
            <person name="Thompson F.L."/>
            <person name="Niwa A."/>
            <person name="Sawabe T."/>
            <person name="Sawabe T."/>
        </authorList>
    </citation>
    <scope>NUCLEOTIDE SEQUENCE [LARGE SCALE GENOMIC DNA]</scope>
    <source>
        <strain evidence="5">JCM 19538</strain>
    </source>
</reference>
<evidence type="ECO:0000313" key="3">
    <source>
        <dbReference type="EMBL" id="GAL89484.1"/>
    </source>
</evidence>
<evidence type="ECO:0000313" key="5">
    <source>
        <dbReference type="Proteomes" id="UP000030184"/>
    </source>
</evidence>
<organism evidence="2 4">
    <name type="scientific">Jejuia pallidilutea</name>
    <dbReference type="NCBI Taxonomy" id="504487"/>
    <lineage>
        <taxon>Bacteria</taxon>
        <taxon>Pseudomonadati</taxon>
        <taxon>Bacteroidota</taxon>
        <taxon>Flavobacteriia</taxon>
        <taxon>Flavobacteriales</taxon>
        <taxon>Flavobacteriaceae</taxon>
        <taxon>Jejuia</taxon>
    </lineage>
</organism>
<dbReference type="InterPro" id="IPR015797">
    <property type="entry name" value="NUDIX_hydrolase-like_dom_sf"/>
</dbReference>
<keyword evidence="5" id="KW-1185">Reference proteome</keyword>
<evidence type="ECO:0000313" key="2">
    <source>
        <dbReference type="EMBL" id="GAL68406.1"/>
    </source>
</evidence>
<sequence>MKLGNKTLRQCHKKNPYFSKYNTFIIKIIFVVLIIAVCSDKSYAQQKNFSYFKLSILNDNDKILLVKYKGIWELPGKKYIDTRSLKQFTGHMAKELGVEFDEFRLRGLFTFFYNDAKYPILFNYYSGLYKSGDLEVPPGCIDIAWFSLEEALKVIPFETMRLILRKMFEEKSYVWGASMHIQKSSELAVDKVTINEDFYPLSK</sequence>
<dbReference type="STRING" id="504487.JCM19538_1721"/>
<name>A0A090VUL4_9FLAO</name>
<evidence type="ECO:0000256" key="1">
    <source>
        <dbReference type="SAM" id="Phobius"/>
    </source>
</evidence>
<dbReference type="AlphaFoldDB" id="A0A090VUL4"/>
<keyword evidence="1" id="KW-0472">Membrane</keyword>